<dbReference type="EMBL" id="WJJP01000282">
    <property type="protein sequence ID" value="MBD3324702.1"/>
    <property type="molecule type" value="Genomic_DNA"/>
</dbReference>
<dbReference type="Gene3D" id="3.30.565.10">
    <property type="entry name" value="Histidine kinase-like ATPase, C-terminal domain"/>
    <property type="match status" value="1"/>
</dbReference>
<keyword evidence="11" id="KW-0131">Cell cycle</keyword>
<dbReference type="InterPro" id="IPR004358">
    <property type="entry name" value="Sig_transdc_His_kin-like_C"/>
</dbReference>
<feature type="domain" description="PAS" evidence="17">
    <location>
        <begin position="358"/>
        <end position="404"/>
    </location>
</feature>
<dbReference type="PROSITE" id="PS50109">
    <property type="entry name" value="HIS_KIN"/>
    <property type="match status" value="1"/>
</dbReference>
<evidence type="ECO:0000256" key="7">
    <source>
        <dbReference type="ARBA" id="ARBA00022777"/>
    </source>
</evidence>
<feature type="domain" description="PAC" evidence="18">
    <location>
        <begin position="707"/>
        <end position="757"/>
    </location>
</feature>
<dbReference type="Pfam" id="PF08448">
    <property type="entry name" value="PAS_4"/>
    <property type="match status" value="3"/>
</dbReference>
<dbReference type="Pfam" id="PF00512">
    <property type="entry name" value="HisKA"/>
    <property type="match status" value="1"/>
</dbReference>
<dbReference type="SUPFAM" id="SSF52172">
    <property type="entry name" value="CheY-like"/>
    <property type="match status" value="1"/>
</dbReference>
<proteinExistence type="predicted"/>
<dbReference type="InterPro" id="IPR011006">
    <property type="entry name" value="CheY-like_superfamily"/>
</dbReference>
<evidence type="ECO:0000256" key="14">
    <source>
        <dbReference type="SAM" id="MobiDB-lite"/>
    </source>
</evidence>
<dbReference type="Pfam" id="PF02518">
    <property type="entry name" value="HATPase_c"/>
    <property type="match status" value="1"/>
</dbReference>
<dbReference type="InterPro" id="IPR013655">
    <property type="entry name" value="PAS_fold_3"/>
</dbReference>
<dbReference type="PROSITE" id="PS50113">
    <property type="entry name" value="PAC"/>
    <property type="match status" value="6"/>
</dbReference>
<feature type="domain" description="PAS" evidence="17">
    <location>
        <begin position="620"/>
        <end position="663"/>
    </location>
</feature>
<sequence>MLSKNDGLCWRDPPMTTKPHQIDDQGHDEVEALRKRVADLEASEHTLRQENAELRQQSERFRAIAGLVSDYAYVLRVEPNGWLIREWVTEALPWITGYPPEEFEMLDIDGWINLVHPDDRTLVEHHRQTVLSGVQDVCEHRIITKQGGIRWLRDYSRAERDPEHGRVTRIVGAIQDITAAKRTEQALAEERNLLRTLIDHLPDHIYVKDTHSRFLLNNRAMIEFMGAATQADLAGKTDFDFHPPELAEQYYADEQGILETGHSLFSYEEPIQDQHTGKTGWFISTKLPFRNQQGEIIGIMGIARDITERKQIEEELNQYRERLEELVEERTTELQIANSHLRREIDERRRAEEKLRREHDFIARITEMSPVGIVMISPEGHIVLSNQRATHILGLTKDEIAQRSYNTPEWRITDYEGRAFPDKQLPFRQVITTGQPVSDVRHAIEWPDGRRVLLSVNAAPIFDERGQIDGIIATVEDVTERVHMEQALRDSEERYRSFVQNFQGIAYRGTLDFRPIFFHGAVEAITGYTEQELLAGTLRWDQLIHPEDRPGVYTSSETLQTIPNASIKRQYRIVRKDGEIRWVQEFIQNLCDASGVPTLVQGSVYDITEQKEAEEAVRENEDRLQQILEQMPYPVEICDPEGTAVLVNQAFLEMFGIPSADFIVGHYNVFKDQTVMETLGLREDVERAYQGEVVFLPEVVMPLEQVGLPEYGVQRKDTITHEVTMFPVFTHSGDVWQVVNIWKDITDRKRFEEDLRLFKAIVEASQEAVAISDQEGNLLYINPAHEQLFSRSLVESRQLNYRDYYPPESLEVLEREVVPALIRGESWEGVLDAMDATGRRFPLWERAGSIHDETGALLYGFGFMHDDSLRKQAEEELQRAKETAEAANRAKSEFLANTSHELRTPLNAILGYAQLLKRDQHLTDQQRRGLETIQHSGEHLLALINDILDLAKIEANKLEAQPVEFHLPSFLHQTVAMYQMKAEQKGLSFSSEYAPDLPTVVSGDKKLLRQILLNLFSNAIKFTESGGVTFRVKPIHPPPSDSGVQLRFEVEDTGIGIVPEQLDRIFLPFEQVHDRRFPVEGTGLGLAISHRLARVLGTDLDVHSVAGQGSRFWIDLRLPAVSADDQPTAEASEPLSRITGYTGEPRTILVVDDHADTRAILHEMLDALGFQVLEARDGREGIEQTLARHPDLILADIYMPGLDGLAMVQRLHQLPIAQHPRLIALSASTSASLQHECTAAGFHDFLEKPISQEALLHRLQIWLELDWIYARPSSDRPAVDASSTSPDVLPTQEELQDLWFAARRGDLKELREEIDTLEQSNPALHPFTAKLRELSYGFQINKIRQCLTRAMEQP</sequence>
<evidence type="ECO:0000256" key="8">
    <source>
        <dbReference type="ARBA" id="ARBA00022840"/>
    </source>
</evidence>
<evidence type="ECO:0000256" key="12">
    <source>
        <dbReference type="PROSITE-ProRule" id="PRU00169"/>
    </source>
</evidence>
<feature type="modified residue" description="4-aspartylphosphate" evidence="12">
    <location>
        <position position="1196"/>
    </location>
</feature>
<dbReference type="CDD" id="cd00130">
    <property type="entry name" value="PAS"/>
    <property type="match status" value="3"/>
</dbReference>
<dbReference type="SMART" id="SM00091">
    <property type="entry name" value="PAS"/>
    <property type="match status" value="6"/>
</dbReference>
<evidence type="ECO:0000256" key="13">
    <source>
        <dbReference type="SAM" id="Coils"/>
    </source>
</evidence>
<dbReference type="InterPro" id="IPR003661">
    <property type="entry name" value="HisK_dim/P_dom"/>
</dbReference>
<dbReference type="SMART" id="SM00086">
    <property type="entry name" value="PAC"/>
    <property type="match status" value="6"/>
</dbReference>
<dbReference type="Gene3D" id="3.30.450.20">
    <property type="entry name" value="PAS domain"/>
    <property type="match status" value="6"/>
</dbReference>
<dbReference type="SUPFAM" id="SSF47384">
    <property type="entry name" value="Homodimeric domain of signal transducing histidine kinase"/>
    <property type="match status" value="1"/>
</dbReference>
<dbReference type="Pfam" id="PF00072">
    <property type="entry name" value="Response_reg"/>
    <property type="match status" value="1"/>
</dbReference>
<reference evidence="19" key="1">
    <citation type="submission" date="2019-11" db="EMBL/GenBank/DDBJ databases">
        <title>Microbial mats filling the niche in hypersaline microbial mats.</title>
        <authorList>
            <person name="Wong H.L."/>
            <person name="Macleod F.I."/>
            <person name="White R.A. III"/>
            <person name="Burns B.P."/>
        </authorList>
    </citation>
    <scope>NUCLEOTIDE SEQUENCE</scope>
    <source>
        <strain evidence="19">Rbin_158</strain>
    </source>
</reference>
<name>A0A9D5Q5X7_9BACT</name>
<feature type="domain" description="PAS" evidence="17">
    <location>
        <begin position="754"/>
        <end position="825"/>
    </location>
</feature>
<dbReference type="Pfam" id="PF00989">
    <property type="entry name" value="PAS"/>
    <property type="match status" value="1"/>
</dbReference>
<evidence type="ECO:0000256" key="9">
    <source>
        <dbReference type="ARBA" id="ARBA00023012"/>
    </source>
</evidence>
<feature type="domain" description="PAC" evidence="18">
    <location>
        <begin position="265"/>
        <end position="318"/>
    </location>
</feature>
<feature type="region of interest" description="Disordered" evidence="14">
    <location>
        <begin position="1"/>
        <end position="23"/>
    </location>
</feature>
<dbReference type="CDD" id="cd00082">
    <property type="entry name" value="HisKA"/>
    <property type="match status" value="1"/>
</dbReference>
<evidence type="ECO:0000313" key="19">
    <source>
        <dbReference type="EMBL" id="MBD3324702.1"/>
    </source>
</evidence>
<evidence type="ECO:0000259" key="18">
    <source>
        <dbReference type="PROSITE" id="PS50113"/>
    </source>
</evidence>
<keyword evidence="9" id="KW-0902">Two-component regulatory system</keyword>
<dbReference type="Pfam" id="PF08447">
    <property type="entry name" value="PAS_3"/>
    <property type="match status" value="2"/>
</dbReference>
<feature type="domain" description="PAC" evidence="18">
    <location>
        <begin position="438"/>
        <end position="490"/>
    </location>
</feature>
<comment type="caution">
    <text evidence="19">The sequence shown here is derived from an EMBL/GenBank/DDBJ whole genome shotgun (WGS) entry which is preliminary data.</text>
</comment>
<evidence type="ECO:0000256" key="10">
    <source>
        <dbReference type="ARBA" id="ARBA00023136"/>
    </source>
</evidence>
<keyword evidence="4 12" id="KW-0597">Phosphoprotein</keyword>
<organism evidence="19 20">
    <name type="scientific">candidate division KSB3 bacterium</name>
    <dbReference type="NCBI Taxonomy" id="2044937"/>
    <lineage>
        <taxon>Bacteria</taxon>
        <taxon>candidate division KSB3</taxon>
    </lineage>
</organism>
<evidence type="ECO:0000256" key="3">
    <source>
        <dbReference type="ARBA" id="ARBA00012438"/>
    </source>
</evidence>
<keyword evidence="13" id="KW-0175">Coiled coil</keyword>
<keyword evidence="8" id="KW-0067">ATP-binding</keyword>
<dbReference type="PANTHER" id="PTHR43047">
    <property type="entry name" value="TWO-COMPONENT HISTIDINE PROTEIN KINASE"/>
    <property type="match status" value="1"/>
</dbReference>
<evidence type="ECO:0000256" key="2">
    <source>
        <dbReference type="ARBA" id="ARBA00004370"/>
    </source>
</evidence>
<feature type="domain" description="PAS" evidence="17">
    <location>
        <begin position="491"/>
        <end position="566"/>
    </location>
</feature>
<dbReference type="FunFam" id="1.10.287.130:FF:000038">
    <property type="entry name" value="Sensory transduction histidine kinase"/>
    <property type="match status" value="1"/>
</dbReference>
<gene>
    <name evidence="19" type="ORF">GF339_08965</name>
</gene>
<evidence type="ECO:0000259" key="17">
    <source>
        <dbReference type="PROSITE" id="PS50112"/>
    </source>
</evidence>
<dbReference type="InterPro" id="IPR013767">
    <property type="entry name" value="PAS_fold"/>
</dbReference>
<evidence type="ECO:0000313" key="20">
    <source>
        <dbReference type="Proteomes" id="UP000649604"/>
    </source>
</evidence>
<feature type="domain" description="Response regulatory" evidence="16">
    <location>
        <begin position="1147"/>
        <end position="1263"/>
    </location>
</feature>
<dbReference type="InterPro" id="IPR036890">
    <property type="entry name" value="HATPase_C_sf"/>
</dbReference>
<evidence type="ECO:0000259" key="16">
    <source>
        <dbReference type="PROSITE" id="PS50110"/>
    </source>
</evidence>
<dbReference type="InterPro" id="IPR000700">
    <property type="entry name" value="PAS-assoc_C"/>
</dbReference>
<dbReference type="PANTHER" id="PTHR43047:SF64">
    <property type="entry name" value="HISTIDINE KINASE CONTAINING CHEY-HOMOLOGOUS RECEIVER DOMAIN AND PAS DOMAIN-RELATED"/>
    <property type="match status" value="1"/>
</dbReference>
<dbReference type="PRINTS" id="PR00344">
    <property type="entry name" value="BCTRLSENSOR"/>
</dbReference>
<dbReference type="InterPro" id="IPR000014">
    <property type="entry name" value="PAS"/>
</dbReference>
<dbReference type="NCBIfam" id="TIGR00229">
    <property type="entry name" value="sensory_box"/>
    <property type="match status" value="6"/>
</dbReference>
<dbReference type="SMART" id="SM00388">
    <property type="entry name" value="HisKA"/>
    <property type="match status" value="1"/>
</dbReference>
<dbReference type="PROSITE" id="PS50110">
    <property type="entry name" value="RESPONSE_REGULATORY"/>
    <property type="match status" value="1"/>
</dbReference>
<dbReference type="InterPro" id="IPR001789">
    <property type="entry name" value="Sig_transdc_resp-reg_receiver"/>
</dbReference>
<feature type="domain" description="PAC" evidence="18">
    <location>
        <begin position="825"/>
        <end position="879"/>
    </location>
</feature>
<keyword evidence="7" id="KW-0418">Kinase</keyword>
<comment type="subcellular location">
    <subcellularLocation>
        <location evidence="2">Membrane</location>
    </subcellularLocation>
</comment>
<accession>A0A9D5Q5X7</accession>
<dbReference type="GO" id="GO:0000155">
    <property type="term" value="F:phosphorelay sensor kinase activity"/>
    <property type="evidence" value="ECO:0007669"/>
    <property type="project" value="InterPro"/>
</dbReference>
<feature type="coiled-coil region" evidence="13">
    <location>
        <begin position="302"/>
        <end position="358"/>
    </location>
</feature>
<keyword evidence="6" id="KW-0547">Nucleotide-binding</keyword>
<dbReference type="InterPro" id="IPR013656">
    <property type="entry name" value="PAS_4"/>
</dbReference>
<dbReference type="GO" id="GO:0016020">
    <property type="term" value="C:membrane"/>
    <property type="evidence" value="ECO:0007669"/>
    <property type="project" value="UniProtKB-SubCell"/>
</dbReference>
<dbReference type="GO" id="GO:0006355">
    <property type="term" value="P:regulation of DNA-templated transcription"/>
    <property type="evidence" value="ECO:0007669"/>
    <property type="project" value="InterPro"/>
</dbReference>
<dbReference type="InterPro" id="IPR035965">
    <property type="entry name" value="PAS-like_dom_sf"/>
</dbReference>
<dbReference type="InterPro" id="IPR001610">
    <property type="entry name" value="PAC"/>
</dbReference>
<dbReference type="CDD" id="cd16922">
    <property type="entry name" value="HATPase_EvgS-ArcB-TorS-like"/>
    <property type="match status" value="1"/>
</dbReference>
<evidence type="ECO:0000256" key="5">
    <source>
        <dbReference type="ARBA" id="ARBA00022679"/>
    </source>
</evidence>
<feature type="domain" description="Histidine kinase" evidence="15">
    <location>
        <begin position="897"/>
        <end position="1120"/>
    </location>
</feature>
<evidence type="ECO:0000256" key="6">
    <source>
        <dbReference type="ARBA" id="ARBA00022741"/>
    </source>
</evidence>
<dbReference type="SUPFAM" id="SSF55785">
    <property type="entry name" value="PYP-like sensor domain (PAS domain)"/>
    <property type="match status" value="6"/>
</dbReference>
<keyword evidence="10" id="KW-0472">Membrane</keyword>
<dbReference type="GO" id="GO:0005524">
    <property type="term" value="F:ATP binding"/>
    <property type="evidence" value="ECO:0007669"/>
    <property type="project" value="UniProtKB-KW"/>
</dbReference>
<dbReference type="CDD" id="cd17546">
    <property type="entry name" value="REC_hyHK_CKI1_RcsC-like"/>
    <property type="match status" value="1"/>
</dbReference>
<dbReference type="InterPro" id="IPR036097">
    <property type="entry name" value="HisK_dim/P_sf"/>
</dbReference>
<dbReference type="Gene3D" id="3.40.50.2300">
    <property type="match status" value="1"/>
</dbReference>
<dbReference type="InterPro" id="IPR003594">
    <property type="entry name" value="HATPase_dom"/>
</dbReference>
<dbReference type="SUPFAM" id="SSF55874">
    <property type="entry name" value="ATPase domain of HSP90 chaperone/DNA topoisomerase II/histidine kinase"/>
    <property type="match status" value="1"/>
</dbReference>
<evidence type="ECO:0000256" key="1">
    <source>
        <dbReference type="ARBA" id="ARBA00000085"/>
    </source>
</evidence>
<feature type="coiled-coil region" evidence="13">
    <location>
        <begin position="870"/>
        <end position="897"/>
    </location>
</feature>
<dbReference type="PROSITE" id="PS50112">
    <property type="entry name" value="PAS"/>
    <property type="match status" value="4"/>
</dbReference>
<dbReference type="InterPro" id="IPR005467">
    <property type="entry name" value="His_kinase_dom"/>
</dbReference>
<evidence type="ECO:0000256" key="11">
    <source>
        <dbReference type="ARBA" id="ARBA00023306"/>
    </source>
</evidence>
<feature type="domain" description="PAC" evidence="18">
    <location>
        <begin position="567"/>
        <end position="619"/>
    </location>
</feature>
<dbReference type="FunFam" id="3.30.565.10:FF:000010">
    <property type="entry name" value="Sensor histidine kinase RcsC"/>
    <property type="match status" value="1"/>
</dbReference>
<dbReference type="Gene3D" id="1.10.287.130">
    <property type="match status" value="1"/>
</dbReference>
<dbReference type="SMART" id="SM00448">
    <property type="entry name" value="REC"/>
    <property type="match status" value="1"/>
</dbReference>
<dbReference type="EC" id="2.7.13.3" evidence="3"/>
<feature type="domain" description="PAC" evidence="18">
    <location>
        <begin position="136"/>
        <end position="189"/>
    </location>
</feature>
<evidence type="ECO:0000259" key="15">
    <source>
        <dbReference type="PROSITE" id="PS50109"/>
    </source>
</evidence>
<dbReference type="Proteomes" id="UP000649604">
    <property type="component" value="Unassembled WGS sequence"/>
</dbReference>
<dbReference type="SMART" id="SM00387">
    <property type="entry name" value="HATPase_c"/>
    <property type="match status" value="1"/>
</dbReference>
<feature type="coiled-coil region" evidence="13">
    <location>
        <begin position="30"/>
        <end position="60"/>
    </location>
</feature>
<keyword evidence="5" id="KW-0808">Transferase</keyword>
<evidence type="ECO:0000256" key="4">
    <source>
        <dbReference type="ARBA" id="ARBA00022553"/>
    </source>
</evidence>
<comment type="catalytic activity">
    <reaction evidence="1">
        <text>ATP + protein L-histidine = ADP + protein N-phospho-L-histidine.</text>
        <dbReference type="EC" id="2.7.13.3"/>
    </reaction>
</comment>
<protein>
    <recommendedName>
        <fullName evidence="3">histidine kinase</fullName>
        <ecNumber evidence="3">2.7.13.3</ecNumber>
    </recommendedName>
</protein>